<feature type="compositionally biased region" description="Basic residues" evidence="1">
    <location>
        <begin position="15"/>
        <end position="27"/>
    </location>
</feature>
<protein>
    <submittedName>
        <fullName evidence="2">Uncharacterized protein</fullName>
    </submittedName>
</protein>
<reference evidence="2 3" key="2">
    <citation type="submission" date="2020-03" db="EMBL/GenBank/DDBJ databases">
        <authorList>
            <person name="Ichikawa N."/>
            <person name="Kimura A."/>
            <person name="Kitahashi Y."/>
            <person name="Uohara A."/>
        </authorList>
    </citation>
    <scope>NUCLEOTIDE SEQUENCE [LARGE SCALE GENOMIC DNA]</scope>
    <source>
        <strain evidence="2 3">NBRC 108638</strain>
    </source>
</reference>
<reference evidence="2 3" key="1">
    <citation type="submission" date="2020-03" db="EMBL/GenBank/DDBJ databases">
        <title>Whole genome shotgun sequence of Phytohabitans rumicis NBRC 108638.</title>
        <authorList>
            <person name="Komaki H."/>
            <person name="Tamura T."/>
        </authorList>
    </citation>
    <scope>NUCLEOTIDE SEQUENCE [LARGE SCALE GENOMIC DNA]</scope>
    <source>
        <strain evidence="2 3">NBRC 108638</strain>
    </source>
</reference>
<keyword evidence="3" id="KW-1185">Reference proteome</keyword>
<dbReference type="AlphaFoldDB" id="A0A6V8KV23"/>
<comment type="caution">
    <text evidence="2">The sequence shown here is derived from an EMBL/GenBank/DDBJ whole genome shotgun (WGS) entry which is preliminary data.</text>
</comment>
<dbReference type="Proteomes" id="UP000482960">
    <property type="component" value="Unassembled WGS sequence"/>
</dbReference>
<evidence type="ECO:0000256" key="1">
    <source>
        <dbReference type="SAM" id="MobiDB-lite"/>
    </source>
</evidence>
<sequence length="175" mass="19881">MTPAIRQQQRDLHTRKVTAHRRHRGRGRPPQPAIGVNIRVVRRMDLLWNQTSIGRTPPRPQDRITDPPPTKRTTRTLGKTIQHIPHRTFRTRHRRIAQDARPHSAIGHSGHDVPLSLSRPGDLLAAIMLRAGPRHGARIGRISPAHRHNAHTSYVDRGYATPGDGARRPSARTWR</sequence>
<name>A0A6V8KV23_9ACTN</name>
<dbReference type="EMBL" id="BLPG01000001">
    <property type="protein sequence ID" value="GFJ87694.1"/>
    <property type="molecule type" value="Genomic_DNA"/>
</dbReference>
<gene>
    <name evidence="2" type="ORF">Prum_013360</name>
</gene>
<feature type="region of interest" description="Disordered" evidence="1">
    <location>
        <begin position="49"/>
        <end position="75"/>
    </location>
</feature>
<accession>A0A6V8KV23</accession>
<evidence type="ECO:0000313" key="2">
    <source>
        <dbReference type="EMBL" id="GFJ87694.1"/>
    </source>
</evidence>
<evidence type="ECO:0000313" key="3">
    <source>
        <dbReference type="Proteomes" id="UP000482960"/>
    </source>
</evidence>
<feature type="region of interest" description="Disordered" evidence="1">
    <location>
        <begin position="151"/>
        <end position="175"/>
    </location>
</feature>
<proteinExistence type="predicted"/>
<organism evidence="2 3">
    <name type="scientific">Phytohabitans rumicis</name>
    <dbReference type="NCBI Taxonomy" id="1076125"/>
    <lineage>
        <taxon>Bacteria</taxon>
        <taxon>Bacillati</taxon>
        <taxon>Actinomycetota</taxon>
        <taxon>Actinomycetes</taxon>
        <taxon>Micromonosporales</taxon>
        <taxon>Micromonosporaceae</taxon>
    </lineage>
</organism>
<feature type="region of interest" description="Disordered" evidence="1">
    <location>
        <begin position="1"/>
        <end position="35"/>
    </location>
</feature>